<dbReference type="RefSeq" id="WP_216687134.1">
    <property type="nucleotide sequence ID" value="NZ_CAUPKR010000006.1"/>
</dbReference>
<feature type="domain" description="SpoVR protein-like N-terminal" evidence="1">
    <location>
        <begin position="99"/>
        <end position="321"/>
    </location>
</feature>
<gene>
    <name evidence="2" type="ORF">KQ486_06800</name>
</gene>
<accession>A0ABS6GQM3</accession>
<name>A0ABS6GQM3_9BACI</name>
<evidence type="ECO:0000313" key="2">
    <source>
        <dbReference type="EMBL" id="MBU6080722.1"/>
    </source>
</evidence>
<keyword evidence="3" id="KW-1185">Reference proteome</keyword>
<evidence type="ECO:0000259" key="1">
    <source>
        <dbReference type="Pfam" id="PF04293"/>
    </source>
</evidence>
<sequence>MNDFSQIQSVSIDLGLQVDQIDLTYVNELPATYSSLYGENQLPSTVTIGEQGQLIIMVSKYLNNSEKKLAIIRGMVYADFYRRNQYTKKYPHPVGQAIQSYREIYETDDVNRLIKAFEAIRFTTLQKPDNLYTYILETNNKLFPWQRDLGQIIKKRFRQQYIQHSTSLLREGWASLKQMEIMANVLSKKEAIEGALLFNQMKRRPTGIRLQDLGRTLLQQLTEPEINQAIETFNDADLIHRAYTQTIHHDENIAVMFTNEKKLRDYEIVKKFLINLSNLNLYPILKVDRLKTEKTRELTVYYQAQDIHNKASFQEIRQQLQTLWGGRVYIKPEK</sequence>
<dbReference type="Pfam" id="PF04293">
    <property type="entry name" value="SpoVR"/>
    <property type="match status" value="1"/>
</dbReference>
<dbReference type="EMBL" id="JAHLZF010000008">
    <property type="protein sequence ID" value="MBU6080722.1"/>
    <property type="molecule type" value="Genomic_DNA"/>
</dbReference>
<evidence type="ECO:0000313" key="3">
    <source>
        <dbReference type="Proteomes" id="UP000812672"/>
    </source>
</evidence>
<reference evidence="2 3" key="1">
    <citation type="journal article" date="2011" name="Int. J. Syst. Evol. Microbiol.">
        <title>Allobacillus halotolerans gen. nov., sp. nov. isolated from shrimp paste.</title>
        <authorList>
            <person name="Sheu S.Y."/>
            <person name="Arun A.B."/>
            <person name="Jiang S.R."/>
            <person name="Young C.C."/>
            <person name="Chen W.M."/>
        </authorList>
    </citation>
    <scope>NUCLEOTIDE SEQUENCE [LARGE SCALE GENOMIC DNA]</scope>
    <source>
        <strain evidence="2 3">LMG 24826</strain>
    </source>
</reference>
<dbReference type="Proteomes" id="UP000812672">
    <property type="component" value="Unassembled WGS sequence"/>
</dbReference>
<proteinExistence type="predicted"/>
<dbReference type="InterPro" id="IPR056174">
    <property type="entry name" value="SpoVR_N"/>
</dbReference>
<organism evidence="2 3">
    <name type="scientific">Allobacillus halotolerans</name>
    <dbReference type="NCBI Taxonomy" id="570278"/>
    <lineage>
        <taxon>Bacteria</taxon>
        <taxon>Bacillati</taxon>
        <taxon>Bacillota</taxon>
        <taxon>Bacilli</taxon>
        <taxon>Bacillales</taxon>
        <taxon>Bacillaceae</taxon>
        <taxon>Allobacillus</taxon>
    </lineage>
</organism>
<comment type="caution">
    <text evidence="2">The sequence shown here is derived from an EMBL/GenBank/DDBJ whole genome shotgun (WGS) entry which is preliminary data.</text>
</comment>
<protein>
    <submittedName>
        <fullName evidence="2">SpoVR family protein</fullName>
    </submittedName>
</protein>